<evidence type="ECO:0000313" key="2">
    <source>
        <dbReference type="Proteomes" id="UP000069443"/>
    </source>
</evidence>
<dbReference type="STRING" id="228230.RMCC_1811"/>
<accession>A0A117I9J9</accession>
<dbReference type="Proteomes" id="UP000069443">
    <property type="component" value="Unassembled WGS sequence"/>
</dbReference>
<comment type="caution">
    <text evidence="1">The sequence shown here is derived from an EMBL/GenBank/DDBJ whole genome shotgun (WGS) entry which is preliminary data.</text>
</comment>
<organism evidence="1 2">
    <name type="scientific">Mycolicibacterium canariasense</name>
    <name type="common">Mycobacterium canariasense</name>
    <dbReference type="NCBI Taxonomy" id="228230"/>
    <lineage>
        <taxon>Bacteria</taxon>
        <taxon>Bacillati</taxon>
        <taxon>Actinomycetota</taxon>
        <taxon>Actinomycetes</taxon>
        <taxon>Mycobacteriales</taxon>
        <taxon>Mycobacteriaceae</taxon>
        <taxon>Mycolicibacterium</taxon>
    </lineage>
</organism>
<sequence length="197" mass="22290">MSRTGAEDALIARVLSCSDSRGWDQARHEWQVIRVEDTGEPVHTCICTHTGLRYLFTIHNHRNGAQLYPVGSVCIHRFDVPAMRDQLRDLTNIVELEEEVRRSGGLTLTSKGVSRSALQSLHRYGAFRATQWNGGRPRRDYHFLLDMFNQRRPLSERQAGKVNAILSGVSAFLRETASGAQPRTAVNVPDGYWGFWP</sequence>
<gene>
    <name evidence="1" type="ORF">RMCC_1811</name>
</gene>
<proteinExistence type="predicted"/>
<name>A0A117I9J9_MYCCR</name>
<evidence type="ECO:0000313" key="1">
    <source>
        <dbReference type="EMBL" id="GAS94845.1"/>
    </source>
</evidence>
<dbReference type="AlphaFoldDB" id="A0A117I9J9"/>
<dbReference type="EMBL" id="BCSY01000035">
    <property type="protein sequence ID" value="GAS94845.1"/>
    <property type="molecule type" value="Genomic_DNA"/>
</dbReference>
<protein>
    <submittedName>
        <fullName evidence="1">Uncharacterized protein</fullName>
    </submittedName>
</protein>
<keyword evidence="2" id="KW-1185">Reference proteome</keyword>
<reference evidence="2" key="1">
    <citation type="journal article" date="2016" name="Genome Announc.">
        <title>Draft Genome Sequences of Five Rapidly Growing Mycobacterium Species, M. thermoresistibile, M. fortuitum subsp. acetamidolyticum, M. canariasense, M. brisbanense, and M. novocastrense.</title>
        <authorList>
            <person name="Katahira K."/>
            <person name="Ogura Y."/>
            <person name="Gotoh Y."/>
            <person name="Hayashi T."/>
        </authorList>
    </citation>
    <scope>NUCLEOTIDE SEQUENCE [LARGE SCALE GENOMIC DNA]</scope>
    <source>
        <strain evidence="2">JCM15298</strain>
    </source>
</reference>
<reference evidence="2" key="2">
    <citation type="submission" date="2016-02" db="EMBL/GenBank/DDBJ databases">
        <title>Draft genome sequence of five rapidly growing Mycobacterium species.</title>
        <authorList>
            <person name="Katahira K."/>
            <person name="Gotou Y."/>
            <person name="Iida K."/>
            <person name="Ogura Y."/>
            <person name="Hayashi T."/>
        </authorList>
    </citation>
    <scope>NUCLEOTIDE SEQUENCE [LARGE SCALE GENOMIC DNA]</scope>
    <source>
        <strain evidence="2">JCM15298</strain>
    </source>
</reference>